<reference evidence="1 2" key="1">
    <citation type="submission" date="2016-10" db="EMBL/GenBank/DDBJ databases">
        <title>Updated version of Genome Assembly of Janthinobacterium lividum ERGS5:01.</title>
        <authorList>
            <person name="Kumar R."/>
            <person name="Acharya V."/>
            <person name="Singh D."/>
        </authorList>
    </citation>
    <scope>NUCLEOTIDE SEQUENCE [LARGE SCALE GENOMIC DNA]</scope>
    <source>
        <strain evidence="1 2">ERGS5:01</strain>
    </source>
</reference>
<dbReference type="Proteomes" id="UP000092634">
    <property type="component" value="Unassembled WGS sequence"/>
</dbReference>
<dbReference type="AlphaFoldDB" id="A0A1E8PLB9"/>
<evidence type="ECO:0000313" key="2">
    <source>
        <dbReference type="Proteomes" id="UP000092634"/>
    </source>
</evidence>
<evidence type="ECO:0000313" key="1">
    <source>
        <dbReference type="EMBL" id="OFJ46647.1"/>
    </source>
</evidence>
<gene>
    <name evidence="1" type="ORF">BA896_020395</name>
</gene>
<name>A0A1E8PLB9_9BURK</name>
<protein>
    <submittedName>
        <fullName evidence="1">Uncharacterized protein</fullName>
    </submittedName>
</protein>
<comment type="caution">
    <text evidence="1">The sequence shown here is derived from an EMBL/GenBank/DDBJ whole genome shotgun (WGS) entry which is preliminary data.</text>
</comment>
<proteinExistence type="predicted"/>
<dbReference type="EMBL" id="MAQB02000011">
    <property type="protein sequence ID" value="OFJ46647.1"/>
    <property type="molecule type" value="Genomic_DNA"/>
</dbReference>
<sequence>MQLLIAQRGIAGIYTPNPVVWSYLNDVLKKLRPAIPLINASPVHDEMSGYRSAMAHARKTLATPLPIASAVDTKPALPELQLATLFRHANVIPGMCDDEKSAPSTKLPATACAATWSRLAAHGASQRLC</sequence>
<organism evidence="1 2">
    <name type="scientific">Janthinobacterium lividum</name>
    <dbReference type="NCBI Taxonomy" id="29581"/>
    <lineage>
        <taxon>Bacteria</taxon>
        <taxon>Pseudomonadati</taxon>
        <taxon>Pseudomonadota</taxon>
        <taxon>Betaproteobacteria</taxon>
        <taxon>Burkholderiales</taxon>
        <taxon>Oxalobacteraceae</taxon>
        <taxon>Janthinobacterium</taxon>
    </lineage>
</organism>
<accession>A0A1E8PLB9</accession>